<dbReference type="SUPFAM" id="SSF52047">
    <property type="entry name" value="RNI-like"/>
    <property type="match status" value="1"/>
</dbReference>
<reference evidence="2" key="1">
    <citation type="journal article" date="2021" name="Nat. Commun.">
        <title>Genetic determinants of endophytism in the Arabidopsis root mycobiome.</title>
        <authorList>
            <person name="Mesny F."/>
            <person name="Miyauchi S."/>
            <person name="Thiergart T."/>
            <person name="Pickel B."/>
            <person name="Atanasova L."/>
            <person name="Karlsson M."/>
            <person name="Huettel B."/>
            <person name="Barry K.W."/>
            <person name="Haridas S."/>
            <person name="Chen C."/>
            <person name="Bauer D."/>
            <person name="Andreopoulos W."/>
            <person name="Pangilinan J."/>
            <person name="LaButti K."/>
            <person name="Riley R."/>
            <person name="Lipzen A."/>
            <person name="Clum A."/>
            <person name="Drula E."/>
            <person name="Henrissat B."/>
            <person name="Kohler A."/>
            <person name="Grigoriev I.V."/>
            <person name="Martin F.M."/>
            <person name="Hacquard S."/>
        </authorList>
    </citation>
    <scope>NUCLEOTIDE SEQUENCE</scope>
    <source>
        <strain evidence="2">MPI-CAGE-AT-0021</strain>
    </source>
</reference>
<dbReference type="CDD" id="cd09917">
    <property type="entry name" value="F-box_SF"/>
    <property type="match status" value="1"/>
</dbReference>
<keyword evidence="3" id="KW-1185">Reference proteome</keyword>
<gene>
    <name evidence="2" type="ORF">B0J13DRAFT_564909</name>
</gene>
<organism evidence="2 3">
    <name type="scientific">Dactylonectria estremocensis</name>
    <dbReference type="NCBI Taxonomy" id="1079267"/>
    <lineage>
        <taxon>Eukaryota</taxon>
        <taxon>Fungi</taxon>
        <taxon>Dikarya</taxon>
        <taxon>Ascomycota</taxon>
        <taxon>Pezizomycotina</taxon>
        <taxon>Sordariomycetes</taxon>
        <taxon>Hypocreomycetidae</taxon>
        <taxon>Hypocreales</taxon>
        <taxon>Nectriaceae</taxon>
        <taxon>Dactylonectria</taxon>
    </lineage>
</organism>
<dbReference type="PANTHER" id="PTHR42057">
    <property type="entry name" value="F-BOX DOMAIN PROTEIN (AFU_ORTHOLOGUE AFUA_4G00200)"/>
    <property type="match status" value="1"/>
</dbReference>
<protein>
    <recommendedName>
        <fullName evidence="1">F-box domain-containing protein</fullName>
    </recommendedName>
</protein>
<sequence length="541" mass="62050">MTMLSPAIGQTSPGDLPLLPEIWGHICSFLPKPSLSRLRLVSSKFNDIALSWAYRDLRLEGFGNSAERFVEIAKSPKLRDLVRGLTVDTSVGPEFQYKGNGSYPFPVSFMDALPYLRYFGNLTALHLRFNEFCGEDDRNGLTIEETWPFRYRVLDTVCHCVAGMWTIDQQFKIDEKVEDELYGYEPEYPDPEDDLGIPIDPVIYLKELTIANLADYHDTDLAASVAWRKVISLPSLTDLKLFIATEENEDSDDSTAYYEEKYEFFETWLSTCISDNLRVLSLYYRDYWGWFPKMDFRGIELPQLRVLALGHYVFSHDWQIDWFASIGQNGSGGLEELYLDDCPILFKARQASPLDSSDPGYPVVSTVMDNGSTKTYEYPMRWHTVLSQWAMSMKALRVFRMGHGEWDEAPRDTLESFRRDPLYEDVDDEVVSYRVSHNTHSSFACPEPVDTFYGVEDPEKAWASGKYLQGTGINGFGGCRMQYIEYDINVHPSPWRETFRSYMLEDDGYEPEEGTCARDNAAFEELTSAVKAQAIREGEGF</sequence>
<dbReference type="PANTHER" id="PTHR42057:SF2">
    <property type="entry name" value="F-BOX DOMAIN PROTEIN (AFU_ORTHOLOGUE AFUA_4G00200)-RELATED"/>
    <property type="match status" value="1"/>
</dbReference>
<dbReference type="InterPro" id="IPR036047">
    <property type="entry name" value="F-box-like_dom_sf"/>
</dbReference>
<name>A0A9P9DZQ8_9HYPO</name>
<dbReference type="Proteomes" id="UP000717696">
    <property type="component" value="Unassembled WGS sequence"/>
</dbReference>
<evidence type="ECO:0000259" key="1">
    <source>
        <dbReference type="Pfam" id="PF00646"/>
    </source>
</evidence>
<dbReference type="AlphaFoldDB" id="A0A9P9DZQ8"/>
<evidence type="ECO:0000313" key="2">
    <source>
        <dbReference type="EMBL" id="KAH7128077.1"/>
    </source>
</evidence>
<dbReference type="InterPro" id="IPR001810">
    <property type="entry name" value="F-box_dom"/>
</dbReference>
<feature type="domain" description="F-box" evidence="1">
    <location>
        <begin position="19"/>
        <end position="50"/>
    </location>
</feature>
<evidence type="ECO:0000313" key="3">
    <source>
        <dbReference type="Proteomes" id="UP000717696"/>
    </source>
</evidence>
<dbReference type="OrthoDB" id="3140657at2759"/>
<accession>A0A9P9DZQ8</accession>
<dbReference type="Pfam" id="PF00646">
    <property type="entry name" value="F-box"/>
    <property type="match status" value="1"/>
</dbReference>
<dbReference type="EMBL" id="JAGMUU010000022">
    <property type="protein sequence ID" value="KAH7128077.1"/>
    <property type="molecule type" value="Genomic_DNA"/>
</dbReference>
<dbReference type="SUPFAM" id="SSF81383">
    <property type="entry name" value="F-box domain"/>
    <property type="match status" value="1"/>
</dbReference>
<comment type="caution">
    <text evidence="2">The sequence shown here is derived from an EMBL/GenBank/DDBJ whole genome shotgun (WGS) entry which is preliminary data.</text>
</comment>
<proteinExistence type="predicted"/>